<organism evidence="3 4">
    <name type="scientific">Malassezia pachydermatis</name>
    <dbReference type="NCBI Taxonomy" id="77020"/>
    <lineage>
        <taxon>Eukaryota</taxon>
        <taxon>Fungi</taxon>
        <taxon>Dikarya</taxon>
        <taxon>Basidiomycota</taxon>
        <taxon>Ustilaginomycotina</taxon>
        <taxon>Malasseziomycetes</taxon>
        <taxon>Malasseziales</taxon>
        <taxon>Malasseziaceae</taxon>
        <taxon>Malassezia</taxon>
    </lineage>
</organism>
<dbReference type="OrthoDB" id="1434354at2759"/>
<dbReference type="STRING" id="77020.A0A0M8MVZ4"/>
<evidence type="ECO:0000259" key="2">
    <source>
        <dbReference type="PROSITE" id="PS50191"/>
    </source>
</evidence>
<feature type="compositionally biased region" description="Low complexity" evidence="1">
    <location>
        <begin position="79"/>
        <end position="98"/>
    </location>
</feature>
<dbReference type="PANTHER" id="PTHR45657">
    <property type="entry name" value="CRAL-TRIO DOMAIN-CONTAINING PROTEIN YKL091C-RELATED"/>
    <property type="match status" value="1"/>
</dbReference>
<keyword evidence="4" id="KW-1185">Reference proteome</keyword>
<name>A0A0M8MVZ4_9BASI</name>
<reference evidence="3 4" key="1">
    <citation type="submission" date="2015-07" db="EMBL/GenBank/DDBJ databases">
        <title>Draft Genome Sequence of Malassezia furfur CBS1878 and Malassezia pachydermatis CBS1879.</title>
        <authorList>
            <person name="Triana S."/>
            <person name="Ohm R."/>
            <person name="Gonzalez A."/>
            <person name="DeCock H."/>
            <person name="Restrepo S."/>
            <person name="Celis A."/>
        </authorList>
    </citation>
    <scope>NUCLEOTIDE SEQUENCE [LARGE SCALE GENOMIC DNA]</scope>
    <source>
        <strain evidence="3 4">CBS 1879</strain>
    </source>
</reference>
<dbReference type="InterPro" id="IPR036273">
    <property type="entry name" value="CRAL/TRIO_N_dom_sf"/>
</dbReference>
<evidence type="ECO:0000313" key="3">
    <source>
        <dbReference type="EMBL" id="KOS15434.1"/>
    </source>
</evidence>
<dbReference type="RefSeq" id="XP_017993066.1">
    <property type="nucleotide sequence ID" value="XM_018137084.1"/>
</dbReference>
<evidence type="ECO:0000313" key="4">
    <source>
        <dbReference type="Proteomes" id="UP000037751"/>
    </source>
</evidence>
<dbReference type="Pfam" id="PF00650">
    <property type="entry name" value="CRAL_TRIO"/>
    <property type="match status" value="1"/>
</dbReference>
<dbReference type="InterPro" id="IPR036865">
    <property type="entry name" value="CRAL-TRIO_dom_sf"/>
</dbReference>
<gene>
    <name evidence="3" type="ORF">Malapachy_2595</name>
</gene>
<dbReference type="InterPro" id="IPR011074">
    <property type="entry name" value="CRAL/TRIO_N_dom"/>
</dbReference>
<dbReference type="InterPro" id="IPR051026">
    <property type="entry name" value="PI/PC_transfer"/>
</dbReference>
<comment type="caution">
    <text evidence="3">The sequence shown here is derived from an EMBL/GenBank/DDBJ whole genome shotgun (WGS) entry which is preliminary data.</text>
</comment>
<dbReference type="Gene3D" id="1.10.8.20">
    <property type="entry name" value="N-terminal domain of phosphatidylinositol transfer protein sec14p"/>
    <property type="match status" value="1"/>
</dbReference>
<dbReference type="Gene3D" id="3.40.525.10">
    <property type="entry name" value="CRAL-TRIO lipid binding domain"/>
    <property type="match status" value="1"/>
</dbReference>
<feature type="compositionally biased region" description="Low complexity" evidence="1">
    <location>
        <begin position="52"/>
        <end position="70"/>
    </location>
</feature>
<dbReference type="InterPro" id="IPR001251">
    <property type="entry name" value="CRAL-TRIO_dom"/>
</dbReference>
<dbReference type="SMART" id="SM00516">
    <property type="entry name" value="SEC14"/>
    <property type="match status" value="1"/>
</dbReference>
<dbReference type="Proteomes" id="UP000037751">
    <property type="component" value="Unassembled WGS sequence"/>
</dbReference>
<dbReference type="EMBL" id="LGAV01000002">
    <property type="protein sequence ID" value="KOS15434.1"/>
    <property type="molecule type" value="Genomic_DNA"/>
</dbReference>
<dbReference type="CDD" id="cd00170">
    <property type="entry name" value="SEC14"/>
    <property type="match status" value="1"/>
</dbReference>
<feature type="compositionally biased region" description="Polar residues" evidence="1">
    <location>
        <begin position="25"/>
        <end position="35"/>
    </location>
</feature>
<evidence type="ECO:0000256" key="1">
    <source>
        <dbReference type="SAM" id="MobiDB-lite"/>
    </source>
</evidence>
<dbReference type="SMART" id="SM01100">
    <property type="entry name" value="CRAL_TRIO_N"/>
    <property type="match status" value="1"/>
</dbReference>
<dbReference type="PROSITE" id="PS50191">
    <property type="entry name" value="CRAL_TRIO"/>
    <property type="match status" value="1"/>
</dbReference>
<dbReference type="VEuPathDB" id="FungiDB:Malapachy_2595"/>
<accession>A0A0M8MVZ4</accession>
<dbReference type="GeneID" id="28728959"/>
<sequence>MPILPSRSRQSSVVDTTAEAPAMDAQQSTRKSFSNIFGGGARRESTEARPISSTAPRSDAAAATDVAAPSKSRRPSEVGTPGEATSSATAPAATQGSANPDFTPVAGHEGNLTDEQKRVLDKFREELYAKNALEKNNAPHYQTTQLLRFLRARNFDVAKSLEMYLSAEKYKEDIELDRLCEEFEFTERAQVAEYGWRMYFHKTDKLGRPIFIQDLSGLDTDKVFSVTTNERIIQNFSVTLEKAVRMRYLACTEAQGHLVDDNFMVLNVQGLGLGTFWAMKNRLQQLLNLLDNNFPELSGRVQIINAPMLFTTIWSYVKGWLPAHTAEKIDICGSNYLPLIKTFVDMDNWPKHLGGNCTCNAKEKTHLACETCDPGPWKNSSAAAGL</sequence>
<feature type="region of interest" description="Disordered" evidence="1">
    <location>
        <begin position="1"/>
        <end position="112"/>
    </location>
</feature>
<protein>
    <recommendedName>
        <fullName evidence="2">CRAL-TRIO domain-containing protein</fullName>
    </recommendedName>
</protein>
<dbReference type="PANTHER" id="PTHR45657:SF1">
    <property type="entry name" value="CRAL-TRIO DOMAIN-CONTAINING PROTEIN YKL091C-RELATED"/>
    <property type="match status" value="1"/>
</dbReference>
<dbReference type="SUPFAM" id="SSF46938">
    <property type="entry name" value="CRAL/TRIO N-terminal domain"/>
    <property type="match status" value="1"/>
</dbReference>
<feature type="domain" description="CRAL-TRIO" evidence="2">
    <location>
        <begin position="187"/>
        <end position="361"/>
    </location>
</feature>
<dbReference type="AlphaFoldDB" id="A0A0M8MVZ4"/>
<dbReference type="SUPFAM" id="SSF52087">
    <property type="entry name" value="CRAL/TRIO domain"/>
    <property type="match status" value="1"/>
</dbReference>
<dbReference type="Pfam" id="PF03765">
    <property type="entry name" value="CRAL_TRIO_N"/>
    <property type="match status" value="1"/>
</dbReference>
<proteinExistence type="predicted"/>